<evidence type="ECO:0000313" key="1">
    <source>
        <dbReference type="EMBL" id="GAH17715.1"/>
    </source>
</evidence>
<feature type="non-terminal residue" evidence="1">
    <location>
        <position position="1"/>
    </location>
</feature>
<comment type="caution">
    <text evidence="1">The sequence shown here is derived from an EMBL/GenBank/DDBJ whole genome shotgun (WGS) entry which is preliminary data.</text>
</comment>
<proteinExistence type="predicted"/>
<dbReference type="AlphaFoldDB" id="X1EBF9"/>
<protein>
    <submittedName>
        <fullName evidence="1">Uncharacterized protein</fullName>
    </submittedName>
</protein>
<name>X1EBF9_9ZZZZ</name>
<reference evidence="1" key="1">
    <citation type="journal article" date="2014" name="Front. Microbiol.">
        <title>High frequency of phylogenetically diverse reductive dehalogenase-homologous genes in deep subseafloor sedimentary metagenomes.</title>
        <authorList>
            <person name="Kawai M."/>
            <person name="Futagami T."/>
            <person name="Toyoda A."/>
            <person name="Takaki Y."/>
            <person name="Nishi S."/>
            <person name="Hori S."/>
            <person name="Arai W."/>
            <person name="Tsubouchi T."/>
            <person name="Morono Y."/>
            <person name="Uchiyama I."/>
            <person name="Ito T."/>
            <person name="Fujiyama A."/>
            <person name="Inagaki F."/>
            <person name="Takami H."/>
        </authorList>
    </citation>
    <scope>NUCLEOTIDE SEQUENCE</scope>
    <source>
        <strain evidence="1">Expedition CK06-06</strain>
    </source>
</reference>
<dbReference type="EMBL" id="BART01030533">
    <property type="protein sequence ID" value="GAH17715.1"/>
    <property type="molecule type" value="Genomic_DNA"/>
</dbReference>
<sequence length="89" mass="10317">PSGKGYYHVNVSLLDDKTKDQITDAQVELTIKDPFMGDKTKELERMTINKTISYGNYVQMIGWDTYSIKVRIQRPDISRAINTKFNFKP</sequence>
<accession>X1EBF9</accession>
<gene>
    <name evidence="1" type="ORF">S01H4_53277</name>
</gene>
<organism evidence="1">
    <name type="scientific">marine sediment metagenome</name>
    <dbReference type="NCBI Taxonomy" id="412755"/>
    <lineage>
        <taxon>unclassified sequences</taxon>
        <taxon>metagenomes</taxon>
        <taxon>ecological metagenomes</taxon>
    </lineage>
</organism>